<evidence type="ECO:0000313" key="3">
    <source>
        <dbReference type="EMBL" id="QNH60507.1"/>
    </source>
</evidence>
<feature type="region of interest" description="Disordered" evidence="1">
    <location>
        <begin position="27"/>
        <end position="97"/>
    </location>
</feature>
<protein>
    <recommendedName>
        <fullName evidence="5">Outer membrane beta-barrel protein</fullName>
    </recommendedName>
</protein>
<evidence type="ECO:0000313" key="4">
    <source>
        <dbReference type="Proteomes" id="UP000515489"/>
    </source>
</evidence>
<organism evidence="3 4">
    <name type="scientific">Hymenobacter sediminicola</name>
    <dbReference type="NCBI Taxonomy" id="2761579"/>
    <lineage>
        <taxon>Bacteria</taxon>
        <taxon>Pseudomonadati</taxon>
        <taxon>Bacteroidota</taxon>
        <taxon>Cytophagia</taxon>
        <taxon>Cytophagales</taxon>
        <taxon>Hymenobacteraceae</taxon>
        <taxon>Hymenobacter</taxon>
    </lineage>
</organism>
<dbReference type="KEGG" id="hsk:H4317_09845"/>
<sequence>MNASSRFLCVAALSLGGLALAPVAHAQRTDSTSTVKPQLNTAPPGTAPRPATPASRPQNQPVPVPAPAPVYEPMPVPQPSTDKPSGLDFPTGSRASEQPKPLRRYFLYSNFGLGYSSNPYDGGQFSASLSPSIGYRVTDKLALGPGISYAYNNISFPDVYQAAGLPNSLGLHSVGIKGFLQYILFDQFFLHAEYEVTKAESYNIYQTGPQQLIAIKTKRTMNTPLAGAGYRSQLSDRAAADIVLLYNFNNGYDAQGYPLSPYGQPVIRFSFLFDLK</sequence>
<gene>
    <name evidence="3" type="ORF">H4317_09845</name>
</gene>
<feature type="chain" id="PRO_5028962566" description="Outer membrane beta-barrel protein" evidence="2">
    <location>
        <begin position="27"/>
        <end position="276"/>
    </location>
</feature>
<evidence type="ECO:0008006" key="5">
    <source>
        <dbReference type="Google" id="ProtNLM"/>
    </source>
</evidence>
<dbReference type="Proteomes" id="UP000515489">
    <property type="component" value="Chromosome"/>
</dbReference>
<feature type="compositionally biased region" description="Polar residues" evidence="1">
    <location>
        <begin position="29"/>
        <end position="40"/>
    </location>
</feature>
<accession>A0A7G7W2B4</accession>
<dbReference type="EMBL" id="CP060202">
    <property type="protein sequence ID" value="QNH60507.1"/>
    <property type="molecule type" value="Genomic_DNA"/>
</dbReference>
<dbReference type="AlphaFoldDB" id="A0A7G7W2B4"/>
<evidence type="ECO:0000256" key="1">
    <source>
        <dbReference type="SAM" id="MobiDB-lite"/>
    </source>
</evidence>
<dbReference type="RefSeq" id="WP_185886312.1">
    <property type="nucleotide sequence ID" value="NZ_CP060202.1"/>
</dbReference>
<reference evidence="3 4" key="1">
    <citation type="submission" date="2020-08" db="EMBL/GenBank/DDBJ databases">
        <title>Hymenobacter sp. S2-20-2 genome sequencing.</title>
        <authorList>
            <person name="Jin L."/>
        </authorList>
    </citation>
    <scope>NUCLEOTIDE SEQUENCE [LARGE SCALE GENOMIC DNA]</scope>
    <source>
        <strain evidence="3 4">S2-20-2</strain>
    </source>
</reference>
<evidence type="ECO:0000256" key="2">
    <source>
        <dbReference type="SAM" id="SignalP"/>
    </source>
</evidence>
<keyword evidence="4" id="KW-1185">Reference proteome</keyword>
<name>A0A7G7W2B4_9BACT</name>
<proteinExistence type="predicted"/>
<feature type="signal peptide" evidence="2">
    <location>
        <begin position="1"/>
        <end position="26"/>
    </location>
</feature>
<keyword evidence="2" id="KW-0732">Signal</keyword>
<feature type="compositionally biased region" description="Pro residues" evidence="1">
    <location>
        <begin position="60"/>
        <end position="78"/>
    </location>
</feature>